<dbReference type="AlphaFoldDB" id="A0A1F8GG58"/>
<sequence>MSEQLPKTEHGQLPKIEHGQLPKIEHGQEPKIEKSRSEIAQEAMQKLADLVSWIDVLKNNPEDSKNQETVDNLIRQIERNLQELKK</sequence>
<name>A0A1F8GG58_9BACT</name>
<dbReference type="STRING" id="1802695.A3A13_00205"/>
<gene>
    <name evidence="2" type="ORF">A3A13_00205</name>
</gene>
<protein>
    <submittedName>
        <fullName evidence="2">Uncharacterized protein</fullName>
    </submittedName>
</protein>
<evidence type="ECO:0000256" key="1">
    <source>
        <dbReference type="SAM" id="MobiDB-lite"/>
    </source>
</evidence>
<accession>A0A1F8GG58</accession>
<dbReference type="Proteomes" id="UP000178911">
    <property type="component" value="Unassembled WGS sequence"/>
</dbReference>
<evidence type="ECO:0000313" key="3">
    <source>
        <dbReference type="Proteomes" id="UP000178911"/>
    </source>
</evidence>
<proteinExistence type="predicted"/>
<reference evidence="2 3" key="1">
    <citation type="journal article" date="2016" name="Nat. Commun.">
        <title>Thousands of microbial genomes shed light on interconnected biogeochemical processes in an aquifer system.</title>
        <authorList>
            <person name="Anantharaman K."/>
            <person name="Brown C.T."/>
            <person name="Hug L.A."/>
            <person name="Sharon I."/>
            <person name="Castelle C.J."/>
            <person name="Probst A.J."/>
            <person name="Thomas B.C."/>
            <person name="Singh A."/>
            <person name="Wilkins M.J."/>
            <person name="Karaoz U."/>
            <person name="Brodie E.L."/>
            <person name="Williams K.H."/>
            <person name="Hubbard S.S."/>
            <person name="Banfield J.F."/>
        </authorList>
    </citation>
    <scope>NUCLEOTIDE SEQUENCE [LARGE SCALE GENOMIC DNA]</scope>
</reference>
<organism evidence="2 3">
    <name type="scientific">Candidatus Yanofskybacteria bacterium RIFCSPLOWO2_01_FULL_43_22</name>
    <dbReference type="NCBI Taxonomy" id="1802695"/>
    <lineage>
        <taxon>Bacteria</taxon>
        <taxon>Candidatus Yanofskyibacteriota</taxon>
    </lineage>
</organism>
<evidence type="ECO:0000313" key="2">
    <source>
        <dbReference type="EMBL" id="OGN23718.1"/>
    </source>
</evidence>
<comment type="caution">
    <text evidence="2">The sequence shown here is derived from an EMBL/GenBank/DDBJ whole genome shotgun (WGS) entry which is preliminary data.</text>
</comment>
<dbReference type="EMBL" id="MGKJ01000016">
    <property type="protein sequence ID" value="OGN23718.1"/>
    <property type="molecule type" value="Genomic_DNA"/>
</dbReference>
<feature type="region of interest" description="Disordered" evidence="1">
    <location>
        <begin position="1"/>
        <end position="32"/>
    </location>
</feature>